<dbReference type="EMBL" id="BPLR01001128">
    <property type="protein sequence ID" value="GIZ00163.1"/>
    <property type="molecule type" value="Genomic_DNA"/>
</dbReference>
<keyword evidence="3" id="KW-1185">Reference proteome</keyword>
<name>A0AAV4XYA3_CAEEX</name>
<evidence type="ECO:0000256" key="1">
    <source>
        <dbReference type="SAM" id="MobiDB-lite"/>
    </source>
</evidence>
<reference evidence="2 3" key="1">
    <citation type="submission" date="2021-06" db="EMBL/GenBank/DDBJ databases">
        <title>Caerostris extrusa draft genome.</title>
        <authorList>
            <person name="Kono N."/>
            <person name="Arakawa K."/>
        </authorList>
    </citation>
    <scope>NUCLEOTIDE SEQUENCE [LARGE SCALE GENOMIC DNA]</scope>
</reference>
<organism evidence="2 3">
    <name type="scientific">Caerostris extrusa</name>
    <name type="common">Bark spider</name>
    <name type="synonym">Caerostris bankana</name>
    <dbReference type="NCBI Taxonomy" id="172846"/>
    <lineage>
        <taxon>Eukaryota</taxon>
        <taxon>Metazoa</taxon>
        <taxon>Ecdysozoa</taxon>
        <taxon>Arthropoda</taxon>
        <taxon>Chelicerata</taxon>
        <taxon>Arachnida</taxon>
        <taxon>Araneae</taxon>
        <taxon>Araneomorphae</taxon>
        <taxon>Entelegynae</taxon>
        <taxon>Araneoidea</taxon>
        <taxon>Araneidae</taxon>
        <taxon>Caerostris</taxon>
    </lineage>
</organism>
<feature type="region of interest" description="Disordered" evidence="1">
    <location>
        <begin position="1"/>
        <end position="30"/>
    </location>
</feature>
<feature type="compositionally biased region" description="Gly residues" evidence="1">
    <location>
        <begin position="1"/>
        <end position="10"/>
    </location>
</feature>
<dbReference type="Proteomes" id="UP001054945">
    <property type="component" value="Unassembled WGS sequence"/>
</dbReference>
<feature type="region of interest" description="Disordered" evidence="1">
    <location>
        <begin position="56"/>
        <end position="77"/>
    </location>
</feature>
<comment type="caution">
    <text evidence="2">The sequence shown here is derived from an EMBL/GenBank/DDBJ whole genome shotgun (WGS) entry which is preliminary data.</text>
</comment>
<accession>A0AAV4XYA3</accession>
<gene>
    <name evidence="2" type="ORF">CEXT_693651</name>
</gene>
<evidence type="ECO:0000313" key="2">
    <source>
        <dbReference type="EMBL" id="GIZ00163.1"/>
    </source>
</evidence>
<dbReference type="AlphaFoldDB" id="A0AAV4XYA3"/>
<evidence type="ECO:0000313" key="3">
    <source>
        <dbReference type="Proteomes" id="UP001054945"/>
    </source>
</evidence>
<feature type="compositionally biased region" description="Polar residues" evidence="1">
    <location>
        <begin position="56"/>
        <end position="68"/>
    </location>
</feature>
<proteinExistence type="predicted"/>
<sequence>MPNPSGGGGWYETNESPSGPYEINPNDTTRGLFFEDGEERGEDHFQFLLPPKISSTPSPWQPFSSRGSHSVLKMLPPPLRGDKLKGIQMGPFRSMILYRSRIMTPAAGHRSIRQSQRELLRVPSLTDFGRGGG</sequence>
<protein>
    <submittedName>
        <fullName evidence="2">Uncharacterized protein</fullName>
    </submittedName>
</protein>